<keyword evidence="3" id="KW-1185">Reference proteome</keyword>
<feature type="compositionally biased region" description="Low complexity" evidence="1">
    <location>
        <begin position="46"/>
        <end position="61"/>
    </location>
</feature>
<feature type="region of interest" description="Disordered" evidence="1">
    <location>
        <begin position="173"/>
        <end position="204"/>
    </location>
</feature>
<dbReference type="AlphaFoldDB" id="A0AAD1YAY7"/>
<dbReference type="EMBL" id="CAMPGE010029955">
    <property type="protein sequence ID" value="CAI2387445.1"/>
    <property type="molecule type" value="Genomic_DNA"/>
</dbReference>
<sequence>MESSLNHSHITETDSQSDETLVSMIVHEKCQSRVKKISKNPNPNFQQSSSKSIIHPSSFSQTSNDSYNPIKCSICTPHLLFPSGHPKIPLSSKPFSNLKSCRRTFYNEDGKPSNNTDCSMNYHTQHDCLRCSKVEPFIIQINKKLKNRMLQKKAARAEYNPIPLKTQKFRFEFPASKRESWPSQPRRPQRSGRKILGNLSPIKHNMNNTRSSMFLERKPHVTACSSQGNIEEKKQTKKNNSRVKQKQEFSHRRLIKSNESPNKGLAISTREYIKMHKTQKGFRNTKVSREMIHGCFDPEKLYSNKMPLDSKGKLSSLKLNPDSPLKDNRHLMRFVPQKVLKSPHFSKSNPRRAVSRINKNNMILGNTARACSVLSEISLISKKIRVNPKRTQKPCFLQTQVSTP</sequence>
<organism evidence="2 3">
    <name type="scientific">Euplotes crassus</name>
    <dbReference type="NCBI Taxonomy" id="5936"/>
    <lineage>
        <taxon>Eukaryota</taxon>
        <taxon>Sar</taxon>
        <taxon>Alveolata</taxon>
        <taxon>Ciliophora</taxon>
        <taxon>Intramacronucleata</taxon>
        <taxon>Spirotrichea</taxon>
        <taxon>Hypotrichia</taxon>
        <taxon>Euplotida</taxon>
        <taxon>Euplotidae</taxon>
        <taxon>Moneuplotes</taxon>
    </lineage>
</organism>
<feature type="region of interest" description="Disordered" evidence="1">
    <location>
        <begin position="36"/>
        <end position="62"/>
    </location>
</feature>
<name>A0AAD1YAY7_EUPCR</name>
<evidence type="ECO:0000256" key="1">
    <source>
        <dbReference type="SAM" id="MobiDB-lite"/>
    </source>
</evidence>
<feature type="compositionally biased region" description="Basic residues" evidence="1">
    <location>
        <begin position="235"/>
        <end position="244"/>
    </location>
</feature>
<evidence type="ECO:0000313" key="3">
    <source>
        <dbReference type="Proteomes" id="UP001295684"/>
    </source>
</evidence>
<evidence type="ECO:0000313" key="2">
    <source>
        <dbReference type="EMBL" id="CAI2387445.1"/>
    </source>
</evidence>
<gene>
    <name evidence="2" type="ORF">ECRASSUSDP1_LOCUS29078</name>
</gene>
<feature type="region of interest" description="Disordered" evidence="1">
    <location>
        <begin position="225"/>
        <end position="250"/>
    </location>
</feature>
<proteinExistence type="predicted"/>
<dbReference type="Proteomes" id="UP001295684">
    <property type="component" value="Unassembled WGS sequence"/>
</dbReference>
<reference evidence="2" key="1">
    <citation type="submission" date="2023-07" db="EMBL/GenBank/DDBJ databases">
        <authorList>
            <consortium name="AG Swart"/>
            <person name="Singh M."/>
            <person name="Singh A."/>
            <person name="Seah K."/>
            <person name="Emmerich C."/>
        </authorList>
    </citation>
    <scope>NUCLEOTIDE SEQUENCE</scope>
    <source>
        <strain evidence="2">DP1</strain>
    </source>
</reference>
<protein>
    <submittedName>
        <fullName evidence="2">Uncharacterized protein</fullName>
    </submittedName>
</protein>
<accession>A0AAD1YAY7</accession>
<comment type="caution">
    <text evidence="2">The sequence shown here is derived from an EMBL/GenBank/DDBJ whole genome shotgun (WGS) entry which is preliminary data.</text>
</comment>